<dbReference type="EMBL" id="CADCVJ010000022">
    <property type="protein sequence ID" value="CAA9463183.1"/>
    <property type="molecule type" value="Genomic_DNA"/>
</dbReference>
<dbReference type="AlphaFoldDB" id="A0A6J4R3N2"/>
<feature type="compositionally biased region" description="Low complexity" evidence="1">
    <location>
        <begin position="23"/>
        <end position="35"/>
    </location>
</feature>
<accession>A0A6J4R3N2</accession>
<feature type="region of interest" description="Disordered" evidence="1">
    <location>
        <begin position="1"/>
        <end position="59"/>
    </location>
</feature>
<evidence type="ECO:0000313" key="2">
    <source>
        <dbReference type="EMBL" id="CAA9463183.1"/>
    </source>
</evidence>
<gene>
    <name evidence="2" type="ORF">AVDCRST_MAG38-379</name>
</gene>
<protein>
    <submittedName>
        <fullName evidence="2">Uncharacterized protein</fullName>
    </submittedName>
</protein>
<feature type="non-terminal residue" evidence="2">
    <location>
        <position position="59"/>
    </location>
</feature>
<organism evidence="2">
    <name type="scientific">uncultured Solirubrobacteraceae bacterium</name>
    <dbReference type="NCBI Taxonomy" id="1162706"/>
    <lineage>
        <taxon>Bacteria</taxon>
        <taxon>Bacillati</taxon>
        <taxon>Actinomycetota</taxon>
        <taxon>Thermoleophilia</taxon>
        <taxon>Solirubrobacterales</taxon>
        <taxon>Solirubrobacteraceae</taxon>
        <taxon>environmental samples</taxon>
    </lineage>
</organism>
<feature type="non-terminal residue" evidence="2">
    <location>
        <position position="1"/>
    </location>
</feature>
<name>A0A6J4R3N2_9ACTN</name>
<evidence type="ECO:0000256" key="1">
    <source>
        <dbReference type="SAM" id="MobiDB-lite"/>
    </source>
</evidence>
<feature type="compositionally biased region" description="Basic residues" evidence="1">
    <location>
        <begin position="43"/>
        <end position="52"/>
    </location>
</feature>
<proteinExistence type="predicted"/>
<reference evidence="2" key="1">
    <citation type="submission" date="2020-02" db="EMBL/GenBank/DDBJ databases">
        <authorList>
            <person name="Meier V. D."/>
        </authorList>
    </citation>
    <scope>NUCLEOTIDE SEQUENCE</scope>
    <source>
        <strain evidence="2">AVDCRST_MAG38</strain>
    </source>
</reference>
<sequence length="59" mass="6453">WHSSRPSRRSSACGWRRRPSPSSPSWGSTWPSAPADGASRLSGPRRAKRSRRPAMPAAP</sequence>